<feature type="region of interest" description="Disordered" evidence="1">
    <location>
        <begin position="24"/>
        <end position="45"/>
    </location>
</feature>
<proteinExistence type="predicted"/>
<keyword evidence="3" id="KW-1185">Reference proteome</keyword>
<evidence type="ECO:0008006" key="4">
    <source>
        <dbReference type="Google" id="ProtNLM"/>
    </source>
</evidence>
<evidence type="ECO:0000256" key="1">
    <source>
        <dbReference type="SAM" id="MobiDB-lite"/>
    </source>
</evidence>
<comment type="caution">
    <text evidence="2">The sequence shown here is derived from an EMBL/GenBank/DDBJ whole genome shotgun (WGS) entry which is preliminary data.</text>
</comment>
<gene>
    <name evidence="2" type="ORF">HAQ05_02145</name>
</gene>
<evidence type="ECO:0000313" key="2">
    <source>
        <dbReference type="EMBL" id="MBD1597514.1"/>
    </source>
</evidence>
<reference evidence="2 3" key="1">
    <citation type="journal article" date="2020" name="Insects">
        <title>Bacteria Belonging to Pseudomonas typographi sp. nov. from the Bark Beetle Ips typographus Have Genomic Potential to Aid in the Host Ecology.</title>
        <authorList>
            <person name="Peral-Aranega E."/>
            <person name="Saati-Santamaria Z."/>
            <person name="Kolarik M."/>
            <person name="Rivas R."/>
            <person name="Garcia-Fraile P."/>
        </authorList>
    </citation>
    <scope>NUCLEOTIDE SEQUENCE [LARGE SCALE GENOMIC DNA]</scope>
    <source>
        <strain evidence="2 3">CA3A</strain>
    </source>
</reference>
<dbReference type="EMBL" id="JAAOCA010000002">
    <property type="protein sequence ID" value="MBD1597514.1"/>
    <property type="molecule type" value="Genomic_DNA"/>
</dbReference>
<sequence>MSKKYSKFDASFKLEAVKMIKDQDECGSGLPRSGSGRDGGSALVQQYEAEQLGGAGIGSR</sequence>
<protein>
    <recommendedName>
        <fullName evidence="4">Transposase</fullName>
    </recommendedName>
</protein>
<name>A0ABR7YWD6_9PSED</name>
<accession>A0ABR7YWD6</accession>
<organism evidence="2 3">
    <name type="scientific">Pseudomonas typographi</name>
    <dbReference type="NCBI Taxonomy" id="2715964"/>
    <lineage>
        <taxon>Bacteria</taxon>
        <taxon>Pseudomonadati</taxon>
        <taxon>Pseudomonadota</taxon>
        <taxon>Gammaproteobacteria</taxon>
        <taxon>Pseudomonadales</taxon>
        <taxon>Pseudomonadaceae</taxon>
        <taxon>Pseudomonas</taxon>
    </lineage>
</organism>
<dbReference type="Proteomes" id="UP000805841">
    <property type="component" value="Unassembled WGS sequence"/>
</dbReference>
<evidence type="ECO:0000313" key="3">
    <source>
        <dbReference type="Proteomes" id="UP000805841"/>
    </source>
</evidence>